<feature type="domain" description="DUF6531" evidence="1">
    <location>
        <begin position="186"/>
        <end position="240"/>
    </location>
</feature>
<dbReference type="EMBL" id="JACCKB010000089">
    <property type="protein sequence ID" value="NYZ69463.1"/>
    <property type="molecule type" value="Genomic_DNA"/>
</dbReference>
<name>A0A853I822_9GAMM</name>
<dbReference type="Pfam" id="PF20148">
    <property type="entry name" value="DUF6531"/>
    <property type="match status" value="1"/>
</dbReference>
<protein>
    <recommendedName>
        <fullName evidence="1">DUF6531 domain-containing protein</fullName>
    </recommendedName>
</protein>
<evidence type="ECO:0000259" key="1">
    <source>
        <dbReference type="Pfam" id="PF20148"/>
    </source>
</evidence>
<proteinExistence type="predicted"/>
<accession>A0A853I822</accession>
<comment type="caution">
    <text evidence="2">The sequence shown here is derived from an EMBL/GenBank/DDBJ whole genome shotgun (WGS) entry which is preliminary data.</text>
</comment>
<dbReference type="AlphaFoldDB" id="A0A853I822"/>
<reference evidence="2 3" key="1">
    <citation type="submission" date="2020-07" db="EMBL/GenBank/DDBJ databases">
        <title>Endozoicomonas sp. nov., isolated from sediment.</title>
        <authorList>
            <person name="Gu T."/>
        </authorList>
    </citation>
    <scope>NUCLEOTIDE SEQUENCE [LARGE SCALE GENOMIC DNA]</scope>
    <source>
        <strain evidence="2 3">SM1973</strain>
    </source>
</reference>
<dbReference type="InterPro" id="IPR045351">
    <property type="entry name" value="DUF6531"/>
</dbReference>
<evidence type="ECO:0000313" key="3">
    <source>
        <dbReference type="Proteomes" id="UP000569732"/>
    </source>
</evidence>
<feature type="non-terminal residue" evidence="2">
    <location>
        <position position="244"/>
    </location>
</feature>
<gene>
    <name evidence="2" type="ORF">H0A36_25945</name>
</gene>
<dbReference type="Proteomes" id="UP000569732">
    <property type="component" value="Unassembled WGS sequence"/>
</dbReference>
<keyword evidence="3" id="KW-1185">Reference proteome</keyword>
<sequence length="244" mass="27599">MQGCIISRSSLLRSYCCSCWKDKRIFALRFFGNTQKLFLFFVCFFSSHALGNDAECGWINQKILYYQTTYFFNYRPCQTNGLSREETALNFMECYLDKHTTDGRRYSDPSYVGDGNVTYTEHCVPNARNSCENSQPIKKESYVNIEPICGCADGLPENGGASYYLACKRPDPAENGPGDCTKPAKGNPIILSTGNKYQLETVFQQPLPLSLSFNHHLASLGSSDEFSSSGWRHSYYYQLSIPKP</sequence>
<evidence type="ECO:0000313" key="2">
    <source>
        <dbReference type="EMBL" id="NYZ69463.1"/>
    </source>
</evidence>
<dbReference type="RefSeq" id="WP_219340234.1">
    <property type="nucleotide sequence ID" value="NZ_JACCKB010000089.1"/>
</dbReference>
<organism evidence="2 3">
    <name type="scientific">Spartinivicinus marinus</name>
    <dbReference type="NCBI Taxonomy" id="2994442"/>
    <lineage>
        <taxon>Bacteria</taxon>
        <taxon>Pseudomonadati</taxon>
        <taxon>Pseudomonadota</taxon>
        <taxon>Gammaproteobacteria</taxon>
        <taxon>Oceanospirillales</taxon>
        <taxon>Zooshikellaceae</taxon>
        <taxon>Spartinivicinus</taxon>
    </lineage>
</organism>